<comment type="caution">
    <text evidence="1">The sequence shown here is derived from an EMBL/GenBank/DDBJ whole genome shotgun (WGS) entry which is preliminary data.</text>
</comment>
<name>A0AAX6NDZ7_PRIAR</name>
<evidence type="ECO:0000313" key="2">
    <source>
        <dbReference type="Proteomes" id="UP001269400"/>
    </source>
</evidence>
<dbReference type="Proteomes" id="UP001269400">
    <property type="component" value="Unassembled WGS sequence"/>
</dbReference>
<reference evidence="1" key="1">
    <citation type="journal article" date="2022" name="J Environ Chem Eng">
        <title>Biodegradation of petroleum oil using a constructed nonpathogenic and heavy metal-tolerant bacterial consortium isolated from marine sponges.</title>
        <authorList>
            <person name="Dechsakulwatana C."/>
            <person name="Rungsihiranrut A."/>
            <person name="Muangchinda C."/>
            <person name="Ningthoujam R."/>
            <person name="Klankeo P."/>
            <person name="Pinyakong O."/>
        </authorList>
    </citation>
    <scope>NUCLEOTIDE SEQUENCE</scope>
    <source>
        <strain evidence="1">TL01-2</strain>
    </source>
</reference>
<gene>
    <name evidence="1" type="ORF">O0Q50_23140</name>
</gene>
<accession>A0AAX6NDZ7</accession>
<organism evidence="1 2">
    <name type="scientific">Priestia aryabhattai</name>
    <name type="common">Bacillus aryabhattai</name>
    <dbReference type="NCBI Taxonomy" id="412384"/>
    <lineage>
        <taxon>Bacteria</taxon>
        <taxon>Bacillati</taxon>
        <taxon>Bacillota</taxon>
        <taxon>Bacilli</taxon>
        <taxon>Bacillales</taxon>
        <taxon>Bacillaceae</taxon>
        <taxon>Priestia</taxon>
    </lineage>
</organism>
<protein>
    <submittedName>
        <fullName evidence="1">Uncharacterized protein</fullName>
    </submittedName>
</protein>
<dbReference type="RefSeq" id="WP_316911296.1">
    <property type="nucleotide sequence ID" value="NZ_JAPTGD010000002.1"/>
</dbReference>
<proteinExistence type="predicted"/>
<sequence length="73" mass="8214">MFDINKFNLKDVENKWINTSEITSEEISCVFGAVEAKEDRLNAIYDVVSSIPKEQCTPLIQGKIELILALIKG</sequence>
<reference evidence="1" key="2">
    <citation type="submission" date="2022-12" db="EMBL/GenBank/DDBJ databases">
        <authorList>
            <person name="Dechsakulwatana C."/>
            <person name="Rungsihiranrut A."/>
            <person name="Muangchinda C."/>
            <person name="Ningthoujam R."/>
            <person name="Klankeo P."/>
            <person name="Pinyakong O."/>
        </authorList>
    </citation>
    <scope>NUCLEOTIDE SEQUENCE</scope>
    <source>
        <strain evidence="1">TL01-2</strain>
    </source>
</reference>
<dbReference type="AlphaFoldDB" id="A0AAX6NDZ7"/>
<evidence type="ECO:0000313" key="1">
    <source>
        <dbReference type="EMBL" id="MDU9694082.1"/>
    </source>
</evidence>
<dbReference type="EMBL" id="JAPTGD010000002">
    <property type="protein sequence ID" value="MDU9694082.1"/>
    <property type="molecule type" value="Genomic_DNA"/>
</dbReference>